<dbReference type="EMBL" id="UZAH01032758">
    <property type="protein sequence ID" value="VDP23731.1"/>
    <property type="molecule type" value="Genomic_DNA"/>
</dbReference>
<accession>A0A3P8BQL6</accession>
<evidence type="ECO:0000313" key="1">
    <source>
        <dbReference type="EMBL" id="VDP23731.1"/>
    </source>
</evidence>
<organism evidence="1">
    <name type="scientific">Heligmosomoides polygyrus</name>
    <name type="common">Parasitic roundworm</name>
    <dbReference type="NCBI Taxonomy" id="6339"/>
    <lineage>
        <taxon>Eukaryota</taxon>
        <taxon>Metazoa</taxon>
        <taxon>Ecdysozoa</taxon>
        <taxon>Nematoda</taxon>
        <taxon>Chromadorea</taxon>
        <taxon>Rhabditida</taxon>
        <taxon>Rhabditina</taxon>
        <taxon>Rhabditomorpha</taxon>
        <taxon>Strongyloidea</taxon>
        <taxon>Heligmosomidae</taxon>
        <taxon>Heligmosomoides</taxon>
    </lineage>
</organism>
<name>A0A3P8BQL6_HELPZ</name>
<protein>
    <submittedName>
        <fullName evidence="1">Uncharacterized protein</fullName>
    </submittedName>
</protein>
<proteinExistence type="predicted"/>
<gene>
    <name evidence="1" type="ORF">HPBE_LOCUS21178</name>
</gene>
<dbReference type="AlphaFoldDB" id="A0A3P8BQL6"/>
<sequence length="107" mass="12518">MLRMPTVRSRHRTAHFRWDGSIWSKSEAVRKGTDKLAENSETPISKRPHKSITTELATRSSTSEYQSSLLRMASSQASTLEQSILEQIQRRIYWLHKWRRKQSSSLC</sequence>
<reference evidence="1" key="1">
    <citation type="submission" date="2018-11" db="EMBL/GenBank/DDBJ databases">
        <authorList>
            <consortium name="Pathogen Informatics"/>
        </authorList>
    </citation>
    <scope>NUCLEOTIDE SEQUENCE [LARGE SCALE GENOMIC DNA]</scope>
</reference>